<keyword evidence="7" id="KW-0812">Transmembrane</keyword>
<dbReference type="PROSITE" id="PS51910">
    <property type="entry name" value="GH18_2"/>
    <property type="match status" value="1"/>
</dbReference>
<feature type="domain" description="GH18" evidence="8">
    <location>
        <begin position="101"/>
        <end position="463"/>
    </location>
</feature>
<keyword evidence="4 5" id="KW-0326">Glycosidase</keyword>
<accession>A0AA96SDQ5</accession>
<comment type="similarity">
    <text evidence="6">Belongs to the glycosyl hydrolase 18 family.</text>
</comment>
<evidence type="ECO:0000256" key="6">
    <source>
        <dbReference type="RuleBase" id="RU004453"/>
    </source>
</evidence>
<reference evidence="9" key="1">
    <citation type="submission" date="2022-08" db="EMBL/GenBank/DDBJ databases">
        <authorList>
            <person name="Fang S."/>
        </authorList>
    </citation>
    <scope>NUCLEOTIDE SEQUENCE</scope>
</reference>
<evidence type="ECO:0000256" key="5">
    <source>
        <dbReference type="RuleBase" id="RU000489"/>
    </source>
</evidence>
<dbReference type="PROSITE" id="PS01095">
    <property type="entry name" value="GH18_1"/>
    <property type="match status" value="1"/>
</dbReference>
<dbReference type="SUPFAM" id="SSF51445">
    <property type="entry name" value="(Trans)glycosidases"/>
    <property type="match status" value="1"/>
</dbReference>
<organism evidence="9">
    <name type="scientific">Monochamus alternatus</name>
    <name type="common">Japanese pine sawyer beetle</name>
    <dbReference type="NCBI Taxonomy" id="192382"/>
    <lineage>
        <taxon>Eukaryota</taxon>
        <taxon>Metazoa</taxon>
        <taxon>Ecdysozoa</taxon>
        <taxon>Arthropoda</taxon>
        <taxon>Hexapoda</taxon>
        <taxon>Insecta</taxon>
        <taxon>Pterygota</taxon>
        <taxon>Neoptera</taxon>
        <taxon>Endopterygota</taxon>
        <taxon>Coleoptera</taxon>
        <taxon>Polyphaga</taxon>
        <taxon>Cucujiformia</taxon>
        <taxon>Chrysomeloidea</taxon>
        <taxon>Cerambycidae</taxon>
        <taxon>Lamiinae</taxon>
        <taxon>Monochamini</taxon>
        <taxon>Monochamus</taxon>
    </lineage>
</organism>
<dbReference type="Pfam" id="PF00704">
    <property type="entry name" value="Glyco_hydro_18"/>
    <property type="match status" value="1"/>
</dbReference>
<dbReference type="FunFam" id="3.10.50.10:FF:000003">
    <property type="entry name" value="Class V chitinase CHIT5b"/>
    <property type="match status" value="1"/>
</dbReference>
<name>A0AA96SDQ5_MONAT</name>
<evidence type="ECO:0000259" key="8">
    <source>
        <dbReference type="PROSITE" id="PS51910"/>
    </source>
</evidence>
<evidence type="ECO:0000256" key="1">
    <source>
        <dbReference type="ARBA" id="ARBA00022729"/>
    </source>
</evidence>
<evidence type="ECO:0000256" key="7">
    <source>
        <dbReference type="SAM" id="Phobius"/>
    </source>
</evidence>
<keyword evidence="7" id="KW-0472">Membrane</keyword>
<keyword evidence="1" id="KW-0732">Signal</keyword>
<dbReference type="InterPro" id="IPR029070">
    <property type="entry name" value="Chitinase_insertion_sf"/>
</dbReference>
<dbReference type="InterPro" id="IPR001223">
    <property type="entry name" value="Glyco_hydro18_cat"/>
</dbReference>
<evidence type="ECO:0000256" key="3">
    <source>
        <dbReference type="ARBA" id="ARBA00023180"/>
    </source>
</evidence>
<proteinExistence type="evidence at transcript level"/>
<dbReference type="AlphaFoldDB" id="A0AA96SDQ5"/>
<evidence type="ECO:0000313" key="9">
    <source>
        <dbReference type="EMBL" id="WNT43922.1"/>
    </source>
</evidence>
<evidence type="ECO:0000256" key="2">
    <source>
        <dbReference type="ARBA" id="ARBA00022801"/>
    </source>
</evidence>
<dbReference type="InterPro" id="IPR050314">
    <property type="entry name" value="Glycosyl_Hydrlase_18"/>
</dbReference>
<dbReference type="GO" id="GO:0005576">
    <property type="term" value="C:extracellular region"/>
    <property type="evidence" value="ECO:0007669"/>
    <property type="project" value="TreeGrafter"/>
</dbReference>
<dbReference type="PANTHER" id="PTHR11177:SF390">
    <property type="entry name" value="CHITINASE 11"/>
    <property type="match status" value="1"/>
</dbReference>
<dbReference type="Gene3D" id="3.10.50.10">
    <property type="match status" value="1"/>
</dbReference>
<dbReference type="GO" id="GO:0006032">
    <property type="term" value="P:chitin catabolic process"/>
    <property type="evidence" value="ECO:0007669"/>
    <property type="project" value="TreeGrafter"/>
</dbReference>
<evidence type="ECO:0000256" key="4">
    <source>
        <dbReference type="ARBA" id="ARBA00023295"/>
    </source>
</evidence>
<feature type="transmembrane region" description="Helical" evidence="7">
    <location>
        <begin position="27"/>
        <end position="51"/>
    </location>
</feature>
<dbReference type="SUPFAM" id="SSF54556">
    <property type="entry name" value="Chitinase insertion domain"/>
    <property type="match status" value="1"/>
</dbReference>
<dbReference type="GO" id="GO:0008061">
    <property type="term" value="F:chitin binding"/>
    <property type="evidence" value="ECO:0007669"/>
    <property type="project" value="InterPro"/>
</dbReference>
<keyword evidence="7" id="KW-1133">Transmembrane helix</keyword>
<protein>
    <submittedName>
        <fullName evidence="9">Chitinase-3-like protein 2</fullName>
    </submittedName>
</protein>
<keyword evidence="2 5" id="KW-0378">Hydrolase</keyword>
<dbReference type="InterPro" id="IPR011583">
    <property type="entry name" value="Chitinase_II/V-like_cat"/>
</dbReference>
<dbReference type="InterPro" id="IPR001579">
    <property type="entry name" value="Glyco_hydro_18_chit_AS"/>
</dbReference>
<dbReference type="GO" id="GO:0005975">
    <property type="term" value="P:carbohydrate metabolic process"/>
    <property type="evidence" value="ECO:0007669"/>
    <property type="project" value="InterPro"/>
</dbReference>
<dbReference type="Gene3D" id="3.20.20.80">
    <property type="entry name" value="Glycosidases"/>
    <property type="match status" value="1"/>
</dbReference>
<dbReference type="GO" id="GO:0004568">
    <property type="term" value="F:chitinase activity"/>
    <property type="evidence" value="ECO:0007669"/>
    <property type="project" value="TreeGrafter"/>
</dbReference>
<dbReference type="EMBL" id="OP329404">
    <property type="protein sequence ID" value="WNT43922.1"/>
    <property type="molecule type" value="mRNA"/>
</dbReference>
<dbReference type="SMART" id="SM00636">
    <property type="entry name" value="Glyco_18"/>
    <property type="match status" value="1"/>
</dbReference>
<keyword evidence="3" id="KW-0325">Glycoprotein</keyword>
<sequence length="465" mass="52987">MFSEEYSRYTLLMQRNNSSLSLDRRTVILLIVLTLPIFIFCVSYVTLFGIYEKIVYPQSSNVKVSQHSLHRAVLYNAFSNEGNVTQDLHFKVGQSNDLPTYKLVCYYNFPTNEQSLQVKDLDASLCTHINAAFAEIVNNSMVLANSSHNVLTDLVKLKEANKNLKILLCVGGAGKTSGFLEMVMNHANRKRFIQSVLYYVKNYNIDGVDLDWEFPNEVPNGDKHQRMHFTQLLQELRHAVNIQTKYKFLISVAVAAPTTIIDNSYDVPYMNEYVDYINLMTYDYHFYTKLTPFTGINSPLYATSNEKFYLASLNINYSTNYWNYLGMDRSKIIVGLPTYGHTFTLANARNDGLYAPALGIGKLGSLGFVDYPQVCSFLSSNHISPVFEMDAKSPYASKAYEWISFDNTESFMYKTEFIRDNKFGGVMVYCLNSDDHQGVCQSPEGNGKKFPLTKVVGQILMQRET</sequence>
<dbReference type="PANTHER" id="PTHR11177">
    <property type="entry name" value="CHITINASE"/>
    <property type="match status" value="1"/>
</dbReference>
<dbReference type="InterPro" id="IPR017853">
    <property type="entry name" value="GH"/>
</dbReference>